<dbReference type="Proteomes" id="UP000054166">
    <property type="component" value="Unassembled WGS sequence"/>
</dbReference>
<proteinExistence type="predicted"/>
<accession>A0A0C3AKT0</accession>
<protein>
    <submittedName>
        <fullName evidence="1">Uncharacterized protein</fullName>
    </submittedName>
</protein>
<name>A0A0C3AKT0_PILCF</name>
<dbReference type="EMBL" id="KN833059">
    <property type="protein sequence ID" value="KIM74528.1"/>
    <property type="molecule type" value="Genomic_DNA"/>
</dbReference>
<dbReference type="InParanoid" id="A0A0C3AKT0"/>
<keyword evidence="2" id="KW-1185">Reference proteome</keyword>
<organism evidence="1 2">
    <name type="scientific">Piloderma croceum (strain F 1598)</name>
    <dbReference type="NCBI Taxonomy" id="765440"/>
    <lineage>
        <taxon>Eukaryota</taxon>
        <taxon>Fungi</taxon>
        <taxon>Dikarya</taxon>
        <taxon>Basidiomycota</taxon>
        <taxon>Agaricomycotina</taxon>
        <taxon>Agaricomycetes</taxon>
        <taxon>Agaricomycetidae</taxon>
        <taxon>Atheliales</taxon>
        <taxon>Atheliaceae</taxon>
        <taxon>Piloderma</taxon>
    </lineage>
</organism>
<dbReference type="HOGENOM" id="CLU_078038_0_0_1"/>
<sequence length="262" mass="29293">MANLVRSAKSGSSWGMNELIAFNIEVIDVNAQTFFGNAILPQLPLSPVILNNLEEPAGPLHKADMDFFAYMEDAMIIPPGEESLVDDFAAFVLKMMHYDEGRRVIHLRKEMGFEMCGQRVDAKTDVCVMERSGTGAKYLLLVQEDKRHLSRDDPEPQLIAEAIAAFYENNRARKAAGLPKLPSRTFAGITMIGTAPTFYKIPVTDEILISLATSQYPTQVTTVTKLVPPVPFPERLANDGMKPLVNRRIILQCFEAFRQFLN</sequence>
<dbReference type="OrthoDB" id="3253976at2759"/>
<evidence type="ECO:0000313" key="2">
    <source>
        <dbReference type="Proteomes" id="UP000054166"/>
    </source>
</evidence>
<evidence type="ECO:0000313" key="1">
    <source>
        <dbReference type="EMBL" id="KIM74528.1"/>
    </source>
</evidence>
<reference evidence="2" key="2">
    <citation type="submission" date="2015-01" db="EMBL/GenBank/DDBJ databases">
        <title>Evolutionary Origins and Diversification of the Mycorrhizal Mutualists.</title>
        <authorList>
            <consortium name="DOE Joint Genome Institute"/>
            <consortium name="Mycorrhizal Genomics Consortium"/>
            <person name="Kohler A."/>
            <person name="Kuo A."/>
            <person name="Nagy L.G."/>
            <person name="Floudas D."/>
            <person name="Copeland A."/>
            <person name="Barry K.W."/>
            <person name="Cichocki N."/>
            <person name="Veneault-Fourrey C."/>
            <person name="LaButti K."/>
            <person name="Lindquist E.A."/>
            <person name="Lipzen A."/>
            <person name="Lundell T."/>
            <person name="Morin E."/>
            <person name="Murat C."/>
            <person name="Riley R."/>
            <person name="Ohm R."/>
            <person name="Sun H."/>
            <person name="Tunlid A."/>
            <person name="Henrissat B."/>
            <person name="Grigoriev I.V."/>
            <person name="Hibbett D.S."/>
            <person name="Martin F."/>
        </authorList>
    </citation>
    <scope>NUCLEOTIDE SEQUENCE [LARGE SCALE GENOMIC DNA]</scope>
    <source>
        <strain evidence="2">F 1598</strain>
    </source>
</reference>
<gene>
    <name evidence="1" type="ORF">PILCRDRAFT_828075</name>
</gene>
<dbReference type="AlphaFoldDB" id="A0A0C3AKT0"/>
<reference evidence="1 2" key="1">
    <citation type="submission" date="2014-04" db="EMBL/GenBank/DDBJ databases">
        <authorList>
            <consortium name="DOE Joint Genome Institute"/>
            <person name="Kuo A."/>
            <person name="Tarkka M."/>
            <person name="Buscot F."/>
            <person name="Kohler A."/>
            <person name="Nagy L.G."/>
            <person name="Floudas D."/>
            <person name="Copeland A."/>
            <person name="Barry K.W."/>
            <person name="Cichocki N."/>
            <person name="Veneault-Fourrey C."/>
            <person name="LaButti K."/>
            <person name="Lindquist E.A."/>
            <person name="Lipzen A."/>
            <person name="Lundell T."/>
            <person name="Morin E."/>
            <person name="Murat C."/>
            <person name="Sun H."/>
            <person name="Tunlid A."/>
            <person name="Henrissat B."/>
            <person name="Grigoriev I.V."/>
            <person name="Hibbett D.S."/>
            <person name="Martin F."/>
            <person name="Nordberg H.P."/>
            <person name="Cantor M.N."/>
            <person name="Hua S.X."/>
        </authorList>
    </citation>
    <scope>NUCLEOTIDE SEQUENCE [LARGE SCALE GENOMIC DNA]</scope>
    <source>
        <strain evidence="1 2">F 1598</strain>
    </source>
</reference>